<feature type="compositionally biased region" description="Basic residues" evidence="1">
    <location>
        <begin position="381"/>
        <end position="411"/>
    </location>
</feature>
<accession>A0AAD2G4R9</accession>
<feature type="compositionally biased region" description="Basic and acidic residues" evidence="1">
    <location>
        <begin position="798"/>
        <end position="808"/>
    </location>
</feature>
<feature type="compositionally biased region" description="Acidic residues" evidence="1">
    <location>
        <begin position="632"/>
        <end position="643"/>
    </location>
</feature>
<feature type="compositionally biased region" description="Polar residues" evidence="1">
    <location>
        <begin position="201"/>
        <end position="214"/>
    </location>
</feature>
<feature type="compositionally biased region" description="Low complexity" evidence="1">
    <location>
        <begin position="484"/>
        <end position="496"/>
    </location>
</feature>
<feature type="compositionally biased region" description="Basic residues" evidence="1">
    <location>
        <begin position="842"/>
        <end position="851"/>
    </location>
</feature>
<dbReference type="AlphaFoldDB" id="A0AAD2G4R9"/>
<feature type="compositionally biased region" description="Low complexity" evidence="1">
    <location>
        <begin position="788"/>
        <end position="797"/>
    </location>
</feature>
<feature type="compositionally biased region" description="Acidic residues" evidence="1">
    <location>
        <begin position="39"/>
        <end position="60"/>
    </location>
</feature>
<feature type="compositionally biased region" description="Basic and acidic residues" evidence="1">
    <location>
        <begin position="824"/>
        <end position="833"/>
    </location>
</feature>
<feature type="compositionally biased region" description="Basic and acidic residues" evidence="1">
    <location>
        <begin position="61"/>
        <end position="76"/>
    </location>
</feature>
<feature type="compositionally biased region" description="Low complexity" evidence="1">
    <location>
        <begin position="532"/>
        <end position="542"/>
    </location>
</feature>
<feature type="compositionally biased region" description="Basic residues" evidence="1">
    <location>
        <begin position="809"/>
        <end position="823"/>
    </location>
</feature>
<feature type="compositionally biased region" description="Basic and acidic residues" evidence="1">
    <location>
        <begin position="248"/>
        <end position="257"/>
    </location>
</feature>
<evidence type="ECO:0000256" key="1">
    <source>
        <dbReference type="SAM" id="MobiDB-lite"/>
    </source>
</evidence>
<feature type="region of interest" description="Disordered" evidence="1">
    <location>
        <begin position="479"/>
        <end position="882"/>
    </location>
</feature>
<feature type="compositionally biased region" description="Basic and acidic residues" evidence="1">
    <location>
        <begin position="345"/>
        <end position="380"/>
    </location>
</feature>
<protein>
    <submittedName>
        <fullName evidence="2">Uncharacterized protein</fullName>
    </submittedName>
</protein>
<feature type="region of interest" description="Disordered" evidence="1">
    <location>
        <begin position="1"/>
        <end position="457"/>
    </location>
</feature>
<name>A0AAD2G4R9_9STRA</name>
<feature type="compositionally biased region" description="Basic and acidic residues" evidence="1">
    <location>
        <begin position="127"/>
        <end position="146"/>
    </location>
</feature>
<feature type="compositionally biased region" description="Acidic residues" evidence="1">
    <location>
        <begin position="113"/>
        <end position="126"/>
    </location>
</feature>
<gene>
    <name evidence="2" type="ORF">CYCCA115_LOCUS19798</name>
</gene>
<sequence>MLLKKTGESAPDASEESSSEDSSSPLQRDAETELQNTDNNDDNSGSEDFEEGLNDEVSQETDDKMDARNQKSREPLKTGTIKPQEGNDADAKAAPSDSNFDESMENGANGEISEADSDEEVSSEPLEEAKKAKDLLLKKKLIERQQKRNNGPRDPSIKRFRNIDLFSLKKRHSKSDLFEGEEGEEGDDCEGSGSGSDEGSQNENVDNSPTTNDLENSDSKKTSSAETESASEPSVPDTANIEGTGTHSEQEEIRHASEAQQAEQEEATDPTNPTDPAAGNDETNDGSQTLTFLDEASLGGKIMHKGDESQSVAEPEARTREEGHGENDSSSDSARPTKVEAPASSERDAMDEKSGDAANQDDKSKSKKSKDSKDSKDSKKMKSKKKEKRKDKKSKSRKSTSKKTKPKRKSHGSAGSQRLQGKRPSVPLDTLDEQSAHDPDPHAGKDPRQSETTLSLLLNSIEQAHVVSKSNQTVGEYSAGSFISDTGWSDGTSSSYDTDEDDISLSSSGSLKAEQDNGEEHEKEDTANQISDPPVEQQVDEVPPAPEKDQSSPKLANTHIVKRLFGKKKYDSLEGDADVVQKSPSAREATTPRKSTSLNIVANLFRRRKQKPDVLKTPEDDSELEKNAGEAKEEETNDTDGANEVERQQSPKSGAEIAEDENIEGGASGEAASNDEDEAVPSLQVETAASQEDSKVDGSGEITLNEENAEELSAESNAATPLLQNDGNVEGRSEDGEHPNVQGVEENGGVGSTKEKHKTHPKKKDGQTKKKKDKAVSGNRDRSDSAPDDPSAVASTSADRRKEKEGGSKKRSKSAASGKKRRKPIDSNKEKDSSPGQEAKALAKKKTKKPVQNRATLELGVEQEEEEEEVSKAKAKRKTAVV</sequence>
<reference evidence="2" key="1">
    <citation type="submission" date="2023-08" db="EMBL/GenBank/DDBJ databases">
        <authorList>
            <person name="Audoor S."/>
            <person name="Bilcke G."/>
        </authorList>
    </citation>
    <scope>NUCLEOTIDE SEQUENCE</scope>
</reference>
<dbReference type="Proteomes" id="UP001295423">
    <property type="component" value="Unassembled WGS sequence"/>
</dbReference>
<organism evidence="2 3">
    <name type="scientific">Cylindrotheca closterium</name>
    <dbReference type="NCBI Taxonomy" id="2856"/>
    <lineage>
        <taxon>Eukaryota</taxon>
        <taxon>Sar</taxon>
        <taxon>Stramenopiles</taxon>
        <taxon>Ochrophyta</taxon>
        <taxon>Bacillariophyta</taxon>
        <taxon>Bacillariophyceae</taxon>
        <taxon>Bacillariophycidae</taxon>
        <taxon>Bacillariales</taxon>
        <taxon>Bacillariaceae</taxon>
        <taxon>Cylindrotheca</taxon>
    </lineage>
</organism>
<evidence type="ECO:0000313" key="3">
    <source>
        <dbReference type="Proteomes" id="UP001295423"/>
    </source>
</evidence>
<keyword evidence="3" id="KW-1185">Reference proteome</keyword>
<feature type="compositionally biased region" description="Basic residues" evidence="1">
    <location>
        <begin position="873"/>
        <end position="882"/>
    </location>
</feature>
<feature type="compositionally biased region" description="Acidic residues" evidence="1">
    <location>
        <begin position="178"/>
        <end position="190"/>
    </location>
</feature>
<feature type="compositionally biased region" description="Basic and acidic residues" evidence="1">
    <location>
        <begin position="729"/>
        <end position="738"/>
    </location>
</feature>
<evidence type="ECO:0000313" key="2">
    <source>
        <dbReference type="EMBL" id="CAJ1962671.1"/>
    </source>
</evidence>
<feature type="compositionally biased region" description="Basic and acidic residues" evidence="1">
    <location>
        <begin position="434"/>
        <end position="449"/>
    </location>
</feature>
<feature type="compositionally biased region" description="Basic residues" evidence="1">
    <location>
        <begin position="755"/>
        <end position="773"/>
    </location>
</feature>
<feature type="compositionally biased region" description="Basic and acidic residues" evidence="1">
    <location>
        <begin position="611"/>
        <end position="631"/>
    </location>
</feature>
<comment type="caution">
    <text evidence="2">The sequence shown here is derived from an EMBL/GenBank/DDBJ whole genome shotgun (WGS) entry which is preliminary data.</text>
</comment>
<feature type="compositionally biased region" description="Basic and acidic residues" evidence="1">
    <location>
        <begin position="315"/>
        <end position="327"/>
    </location>
</feature>
<dbReference type="EMBL" id="CAKOGP040002114">
    <property type="protein sequence ID" value="CAJ1962671.1"/>
    <property type="molecule type" value="Genomic_DNA"/>
</dbReference>
<feature type="compositionally biased region" description="Basic and acidic residues" evidence="1">
    <location>
        <begin position="513"/>
        <end position="526"/>
    </location>
</feature>
<proteinExistence type="predicted"/>